<proteinExistence type="predicted"/>
<evidence type="ECO:0000313" key="10">
    <source>
        <dbReference type="Proteomes" id="UP000326354"/>
    </source>
</evidence>
<evidence type="ECO:0000256" key="6">
    <source>
        <dbReference type="SAM" id="MobiDB-lite"/>
    </source>
</evidence>
<dbReference type="SMART" id="SM00220">
    <property type="entry name" value="S_TKc"/>
    <property type="match status" value="1"/>
</dbReference>
<protein>
    <submittedName>
        <fullName evidence="9">Serine/threonine protein kinase</fullName>
    </submittedName>
</protein>
<name>A0A5S9F3D7_UABAM</name>
<dbReference type="PANTHER" id="PTHR43289">
    <property type="entry name" value="MITOGEN-ACTIVATED PROTEIN KINASE KINASE KINASE 20-RELATED"/>
    <property type="match status" value="1"/>
</dbReference>
<gene>
    <name evidence="9" type="ORF">UABAM_01402</name>
</gene>
<dbReference type="SUPFAM" id="SSF56112">
    <property type="entry name" value="Protein kinase-like (PK-like)"/>
    <property type="match status" value="1"/>
</dbReference>
<keyword evidence="7" id="KW-1133">Transmembrane helix</keyword>
<evidence type="ECO:0000256" key="3">
    <source>
        <dbReference type="ARBA" id="ARBA00022777"/>
    </source>
</evidence>
<keyword evidence="10" id="KW-1185">Reference proteome</keyword>
<keyword evidence="9" id="KW-0723">Serine/threonine-protein kinase</keyword>
<accession>A0A5S9F3D7</accession>
<dbReference type="InterPro" id="IPR011009">
    <property type="entry name" value="Kinase-like_dom_sf"/>
</dbReference>
<keyword evidence="7" id="KW-0812">Transmembrane</keyword>
<keyword evidence="1" id="KW-0808">Transferase</keyword>
<dbReference type="GO" id="GO:0004674">
    <property type="term" value="F:protein serine/threonine kinase activity"/>
    <property type="evidence" value="ECO:0007669"/>
    <property type="project" value="UniProtKB-KW"/>
</dbReference>
<reference evidence="9 10" key="1">
    <citation type="submission" date="2019-08" db="EMBL/GenBank/DDBJ databases">
        <title>Complete genome sequence of Candidatus Uab amorphum.</title>
        <authorList>
            <person name="Shiratori T."/>
            <person name="Suzuki S."/>
            <person name="Kakizawa Y."/>
            <person name="Ishida K."/>
        </authorList>
    </citation>
    <scope>NUCLEOTIDE SEQUENCE [LARGE SCALE GENOMIC DNA]</scope>
    <source>
        <strain evidence="9 10">SRT547</strain>
    </source>
</reference>
<evidence type="ECO:0000256" key="1">
    <source>
        <dbReference type="ARBA" id="ARBA00022679"/>
    </source>
</evidence>
<dbReference type="InterPro" id="IPR000719">
    <property type="entry name" value="Prot_kinase_dom"/>
</dbReference>
<feature type="coiled-coil region" evidence="5">
    <location>
        <begin position="397"/>
        <end position="424"/>
    </location>
</feature>
<dbReference type="Gene3D" id="3.30.200.20">
    <property type="entry name" value="Phosphorylase Kinase, domain 1"/>
    <property type="match status" value="1"/>
</dbReference>
<keyword evidence="7" id="KW-0472">Membrane</keyword>
<dbReference type="OrthoDB" id="6111975at2"/>
<keyword evidence="4" id="KW-0067">ATP-binding</keyword>
<dbReference type="Gene3D" id="1.10.510.10">
    <property type="entry name" value="Transferase(Phosphotransferase) domain 1"/>
    <property type="match status" value="1"/>
</dbReference>
<evidence type="ECO:0000313" key="9">
    <source>
        <dbReference type="EMBL" id="BBM83052.1"/>
    </source>
</evidence>
<evidence type="ECO:0000259" key="8">
    <source>
        <dbReference type="PROSITE" id="PS50011"/>
    </source>
</evidence>
<keyword evidence="3 9" id="KW-0418">Kinase</keyword>
<dbReference type="Proteomes" id="UP000326354">
    <property type="component" value="Chromosome"/>
</dbReference>
<evidence type="ECO:0000256" key="5">
    <source>
        <dbReference type="SAM" id="Coils"/>
    </source>
</evidence>
<dbReference type="PROSITE" id="PS00108">
    <property type="entry name" value="PROTEIN_KINASE_ST"/>
    <property type="match status" value="1"/>
</dbReference>
<dbReference type="PANTHER" id="PTHR43289:SF6">
    <property type="entry name" value="SERINE_THREONINE-PROTEIN KINASE NEKL-3"/>
    <property type="match status" value="1"/>
</dbReference>
<feature type="domain" description="Protein kinase" evidence="8">
    <location>
        <begin position="61"/>
        <end position="347"/>
    </location>
</feature>
<dbReference type="RefSeq" id="WP_151967273.1">
    <property type="nucleotide sequence ID" value="NZ_AP019860.1"/>
</dbReference>
<dbReference type="PROSITE" id="PS50011">
    <property type="entry name" value="PROTEIN_KINASE_DOM"/>
    <property type="match status" value="1"/>
</dbReference>
<dbReference type="KEGG" id="uam:UABAM_01402"/>
<evidence type="ECO:0000256" key="2">
    <source>
        <dbReference type="ARBA" id="ARBA00022741"/>
    </source>
</evidence>
<dbReference type="AlphaFoldDB" id="A0A5S9F3D7"/>
<dbReference type="GO" id="GO:0005524">
    <property type="term" value="F:ATP binding"/>
    <property type="evidence" value="ECO:0007669"/>
    <property type="project" value="UniProtKB-KW"/>
</dbReference>
<dbReference type="InterPro" id="IPR008271">
    <property type="entry name" value="Ser/Thr_kinase_AS"/>
</dbReference>
<evidence type="ECO:0000256" key="4">
    <source>
        <dbReference type="ARBA" id="ARBA00022840"/>
    </source>
</evidence>
<keyword evidence="2" id="KW-0547">Nucleotide-binding</keyword>
<feature type="region of interest" description="Disordered" evidence="6">
    <location>
        <begin position="478"/>
        <end position="510"/>
    </location>
</feature>
<organism evidence="9 10">
    <name type="scientific">Uabimicrobium amorphum</name>
    <dbReference type="NCBI Taxonomy" id="2596890"/>
    <lineage>
        <taxon>Bacteria</taxon>
        <taxon>Pseudomonadati</taxon>
        <taxon>Planctomycetota</taxon>
        <taxon>Candidatus Uabimicrobiia</taxon>
        <taxon>Candidatus Uabimicrobiales</taxon>
        <taxon>Candidatus Uabimicrobiaceae</taxon>
        <taxon>Candidatus Uabimicrobium</taxon>
    </lineage>
</organism>
<sequence>MSDNDQTQIDMNNTEVVSSADTQVCSIAKTLNLDTKITLPMDDSTIGPPGKEPRPVMGGKYDVIHEINRGGMGRILLWKDRDIQRVVASKMLLSENQKSPETLQRFFEEGQITGQLEHPNIVPIHEMGLDGNNLYFTMKYVKGKSLHQLIQHITKNSDHEWTQGKMFRIFQGICDAIDYAHSKSVIHRDLKPANIMIGNFGEVMVMDWGLAKVVGQGTEVFSDDPVTTLRREGGFQTITGQIAGTPLYMSPEQARGEIDNIDHRSDIYALGTILYEMLTGERCVKGNSPAQILATVSQGKQSEIPKKGLFGTIPRELRAILKKTMAFAAENRYQNVKELSQDIQRFLDHRQVSACKYTLWDKAKNTALRYRKEISLVVFTSILFIAFFAFWSHYQHKKRSENSASMALEQLAALEQQYSFLQSKDLKRKLNKKIIKETSAKKIESSSGKNVASDLPQEKQDNFIESDASAGAYIESNEDKANDDEEQPTPAAKPQKSQMPQKNKEQNVLDNKQKFLRVKEVVLDCTHKYRTAYENTPLYRYKQLEAQAWAKLYTAAKLANESSWQEMAKLQVSQLLSKEDYDQIKKTLK</sequence>
<evidence type="ECO:0000256" key="7">
    <source>
        <dbReference type="SAM" id="Phobius"/>
    </source>
</evidence>
<keyword evidence="5" id="KW-0175">Coiled coil</keyword>
<dbReference type="CDD" id="cd14014">
    <property type="entry name" value="STKc_PknB_like"/>
    <property type="match status" value="1"/>
</dbReference>
<feature type="transmembrane region" description="Helical" evidence="7">
    <location>
        <begin position="374"/>
        <end position="394"/>
    </location>
</feature>
<dbReference type="Pfam" id="PF00069">
    <property type="entry name" value="Pkinase"/>
    <property type="match status" value="1"/>
</dbReference>
<dbReference type="EMBL" id="AP019860">
    <property type="protein sequence ID" value="BBM83052.1"/>
    <property type="molecule type" value="Genomic_DNA"/>
</dbReference>